<evidence type="ECO:0000313" key="2">
    <source>
        <dbReference type="Proteomes" id="UP000179266"/>
    </source>
</evidence>
<comment type="caution">
    <text evidence="1">The sequence shown here is derived from an EMBL/GenBank/DDBJ whole genome shotgun (WGS) entry which is preliminary data.</text>
</comment>
<name>A0A1F7S6W6_9BACT</name>
<organism evidence="1 2">
    <name type="scientific">Candidatus Schekmanbacteria bacterium RBG_13_48_7</name>
    <dbReference type="NCBI Taxonomy" id="1817878"/>
    <lineage>
        <taxon>Bacteria</taxon>
        <taxon>Candidatus Schekmaniibacteriota</taxon>
    </lineage>
</organism>
<gene>
    <name evidence="1" type="ORF">A2161_08755</name>
</gene>
<dbReference type="Proteomes" id="UP000179266">
    <property type="component" value="Unassembled WGS sequence"/>
</dbReference>
<reference evidence="1 2" key="1">
    <citation type="journal article" date="2016" name="Nat. Commun.">
        <title>Thousands of microbial genomes shed light on interconnected biogeochemical processes in an aquifer system.</title>
        <authorList>
            <person name="Anantharaman K."/>
            <person name="Brown C.T."/>
            <person name="Hug L.A."/>
            <person name="Sharon I."/>
            <person name="Castelle C.J."/>
            <person name="Probst A.J."/>
            <person name="Thomas B.C."/>
            <person name="Singh A."/>
            <person name="Wilkins M.J."/>
            <person name="Karaoz U."/>
            <person name="Brodie E.L."/>
            <person name="Williams K.H."/>
            <person name="Hubbard S.S."/>
            <person name="Banfield J.F."/>
        </authorList>
    </citation>
    <scope>NUCLEOTIDE SEQUENCE [LARGE SCALE GENOMIC DNA]</scope>
</reference>
<sequence length="282" mass="32331">MTLIQDTDLIINLHAEFDVIPVQNQVFWQKLDLFSIQDFKLPIFPSLNSAAKPCSLVIQLNSNNPRHLNESILYVFLNSHKIGMIEGNTQRSFLGKIDSIPLTYFVPGENILSIVRKPGSSEDDELYLDWVELNYSAAPVDTFQIEANDAVGDVYNKTMVGQSFRSLYNNLASIQVMFVPGKNKANQTFRLELVEKDYPEKIIRWVNVPGNEINSYRFSTFSFPPVKNSKGKSYIFYISKTEENGDEPYTILRSSYNSYPDGERYISSSTFNDDLRFICYSE</sequence>
<accession>A0A1F7S6W6</accession>
<proteinExistence type="predicted"/>
<evidence type="ECO:0000313" key="1">
    <source>
        <dbReference type="EMBL" id="OGL49519.1"/>
    </source>
</evidence>
<dbReference type="AlphaFoldDB" id="A0A1F7S6W6"/>
<dbReference type="EMBL" id="MGDD01000016">
    <property type="protein sequence ID" value="OGL49519.1"/>
    <property type="molecule type" value="Genomic_DNA"/>
</dbReference>
<protein>
    <submittedName>
        <fullName evidence="1">Uncharacterized protein</fullName>
    </submittedName>
</protein>